<dbReference type="AlphaFoldDB" id="A0ABD3U6U4"/>
<protein>
    <submittedName>
        <fullName evidence="1">Uncharacterized protein</fullName>
    </submittedName>
</protein>
<reference evidence="1 2" key="1">
    <citation type="submission" date="2024-12" db="EMBL/GenBank/DDBJ databases">
        <title>The unique morphological basis and parallel evolutionary history of personate flowers in Penstemon.</title>
        <authorList>
            <person name="Depatie T.H."/>
            <person name="Wessinger C.A."/>
        </authorList>
    </citation>
    <scope>NUCLEOTIDE SEQUENCE [LARGE SCALE GENOMIC DNA]</scope>
    <source>
        <strain evidence="1">WTNN_2</strain>
        <tissue evidence="1">Leaf</tissue>
    </source>
</reference>
<organism evidence="1 2">
    <name type="scientific">Penstemon smallii</name>
    <dbReference type="NCBI Taxonomy" id="265156"/>
    <lineage>
        <taxon>Eukaryota</taxon>
        <taxon>Viridiplantae</taxon>
        <taxon>Streptophyta</taxon>
        <taxon>Embryophyta</taxon>
        <taxon>Tracheophyta</taxon>
        <taxon>Spermatophyta</taxon>
        <taxon>Magnoliopsida</taxon>
        <taxon>eudicotyledons</taxon>
        <taxon>Gunneridae</taxon>
        <taxon>Pentapetalae</taxon>
        <taxon>asterids</taxon>
        <taxon>lamiids</taxon>
        <taxon>Lamiales</taxon>
        <taxon>Plantaginaceae</taxon>
        <taxon>Cheloneae</taxon>
        <taxon>Penstemon</taxon>
    </lineage>
</organism>
<accession>A0ABD3U6U4</accession>
<dbReference type="Proteomes" id="UP001634393">
    <property type="component" value="Unassembled WGS sequence"/>
</dbReference>
<evidence type="ECO:0000313" key="1">
    <source>
        <dbReference type="EMBL" id="KAL3844531.1"/>
    </source>
</evidence>
<proteinExistence type="predicted"/>
<keyword evidence="2" id="KW-1185">Reference proteome</keyword>
<sequence>MSNDTRRTARPTLSENITLFVSSLQNCQTLKTKLLHSVLTSPAFVRAGYYCKIWNTFHSSSIHSFDPSIQ</sequence>
<evidence type="ECO:0000313" key="2">
    <source>
        <dbReference type="Proteomes" id="UP001634393"/>
    </source>
</evidence>
<name>A0ABD3U6U4_9LAMI</name>
<comment type="caution">
    <text evidence="1">The sequence shown here is derived from an EMBL/GenBank/DDBJ whole genome shotgun (WGS) entry which is preliminary data.</text>
</comment>
<dbReference type="EMBL" id="JBJXBP010000002">
    <property type="protein sequence ID" value="KAL3844531.1"/>
    <property type="molecule type" value="Genomic_DNA"/>
</dbReference>
<gene>
    <name evidence="1" type="ORF">ACJIZ3_001934</name>
</gene>